<comment type="caution">
    <text evidence="3">The sequence shown here is derived from an EMBL/GenBank/DDBJ whole genome shotgun (WGS) entry which is preliminary data.</text>
</comment>
<dbReference type="EMBL" id="JACGXS010000001">
    <property type="protein sequence ID" value="MBA8680930.1"/>
    <property type="molecule type" value="Genomic_DNA"/>
</dbReference>
<reference evidence="3 4" key="1">
    <citation type="submission" date="2020-08" db="EMBL/GenBank/DDBJ databases">
        <title>Stenotrophomonas tumulicola JCM 30961.</title>
        <authorList>
            <person name="Deng Y."/>
        </authorList>
    </citation>
    <scope>NUCLEOTIDE SEQUENCE [LARGE SCALE GENOMIC DNA]</scope>
    <source>
        <strain evidence="3 4">JCM 30961</strain>
    </source>
</reference>
<dbReference type="InterPro" id="IPR028250">
    <property type="entry name" value="DsbDN"/>
</dbReference>
<evidence type="ECO:0000259" key="2">
    <source>
        <dbReference type="Pfam" id="PF11412"/>
    </source>
</evidence>
<organism evidence="3 4">
    <name type="scientific">Stenotrophomonas tumulicola</name>
    <dbReference type="NCBI Taxonomy" id="1685415"/>
    <lineage>
        <taxon>Bacteria</taxon>
        <taxon>Pseudomonadati</taxon>
        <taxon>Pseudomonadota</taxon>
        <taxon>Gammaproteobacteria</taxon>
        <taxon>Lysobacterales</taxon>
        <taxon>Lysobacteraceae</taxon>
        <taxon>Stenotrophomonas</taxon>
    </lineage>
</organism>
<keyword evidence="4" id="KW-1185">Reference proteome</keyword>
<dbReference type="Pfam" id="PF11412">
    <property type="entry name" value="DsbD_N"/>
    <property type="match status" value="1"/>
</dbReference>
<dbReference type="Proteomes" id="UP000547058">
    <property type="component" value="Unassembled WGS sequence"/>
</dbReference>
<feature type="chain" id="PRO_5030584836" evidence="1">
    <location>
        <begin position="23"/>
        <end position="150"/>
    </location>
</feature>
<name>A0A7W3IGH5_9GAMM</name>
<proteinExistence type="predicted"/>
<accession>A0A7W3IGH5</accession>
<feature type="signal peptide" evidence="1">
    <location>
        <begin position="1"/>
        <end position="22"/>
    </location>
</feature>
<dbReference type="AlphaFoldDB" id="A0A7W3IGH5"/>
<dbReference type="RefSeq" id="WP_182338080.1">
    <property type="nucleotide sequence ID" value="NZ_JACGXS010000001.1"/>
</dbReference>
<keyword evidence="1" id="KW-0732">Signal</keyword>
<feature type="domain" description="Thiol:disulfide interchange protein DsbD N-terminal" evidence="2">
    <location>
        <begin position="34"/>
        <end position="148"/>
    </location>
</feature>
<evidence type="ECO:0000313" key="4">
    <source>
        <dbReference type="Proteomes" id="UP000547058"/>
    </source>
</evidence>
<sequence length="150" mass="16034">MRHAATTLVLAAGLLGASAASAGEPERVQLQPRLEAAADGSRELVIDASIEPGWILYASDFEQPQIGPRAARLTLADKAEPAGPLRSVSSQEGHGRGFAGEYRYTYFSERGQLRLPLAKGSDPVNATLRAQVCFEESGLCELVQKEVVAR</sequence>
<dbReference type="InterPro" id="IPR036929">
    <property type="entry name" value="DsbDN_sf"/>
</dbReference>
<dbReference type="Gene3D" id="2.60.40.1250">
    <property type="entry name" value="Thiol:disulfide interchange protein DsbD, N-terminal domain"/>
    <property type="match status" value="1"/>
</dbReference>
<gene>
    <name evidence="3" type="ORF">H4O11_03820</name>
</gene>
<evidence type="ECO:0000313" key="3">
    <source>
        <dbReference type="EMBL" id="MBA8680930.1"/>
    </source>
</evidence>
<protein>
    <submittedName>
        <fullName evidence="3">Disulfide bond formation protein DsbD</fullName>
    </submittedName>
</protein>
<evidence type="ECO:0000256" key="1">
    <source>
        <dbReference type="SAM" id="SignalP"/>
    </source>
</evidence>